<dbReference type="PANTHER" id="PTHR30561">
    <property type="entry name" value="SMR FAMILY PROTON-DEPENDENT DRUG EFFLUX TRANSPORTER SUGE"/>
    <property type="match status" value="1"/>
</dbReference>
<protein>
    <submittedName>
        <fullName evidence="11">Multidrug transporter EmrE-like cation transporter</fullName>
    </submittedName>
</protein>
<evidence type="ECO:0000256" key="4">
    <source>
        <dbReference type="ARBA" id="ARBA00022475"/>
    </source>
</evidence>
<keyword evidence="4" id="KW-1003">Cell membrane</keyword>
<comment type="similarity">
    <text evidence="2">Belongs to the drug/metabolite transporter (DMT) superfamily. Small multidrug resistance (SMR) (TC 2.A.7.1) family. Mmr subfamily.</text>
</comment>
<keyword evidence="3" id="KW-0813">Transport</keyword>
<evidence type="ECO:0000256" key="3">
    <source>
        <dbReference type="ARBA" id="ARBA00022448"/>
    </source>
</evidence>
<feature type="transmembrane region" description="Helical" evidence="10">
    <location>
        <begin position="61"/>
        <end position="80"/>
    </location>
</feature>
<keyword evidence="6 10" id="KW-1133">Transmembrane helix</keyword>
<dbReference type="EMBL" id="VNIQ01000007">
    <property type="protein sequence ID" value="TYQ01973.1"/>
    <property type="molecule type" value="Genomic_DNA"/>
</dbReference>
<dbReference type="Pfam" id="PF00893">
    <property type="entry name" value="Multi_Drug_Res"/>
    <property type="match status" value="1"/>
</dbReference>
<evidence type="ECO:0000256" key="1">
    <source>
        <dbReference type="ARBA" id="ARBA00004651"/>
    </source>
</evidence>
<evidence type="ECO:0000256" key="10">
    <source>
        <dbReference type="SAM" id="Phobius"/>
    </source>
</evidence>
<evidence type="ECO:0000256" key="5">
    <source>
        <dbReference type="ARBA" id="ARBA00022692"/>
    </source>
</evidence>
<dbReference type="InterPro" id="IPR037185">
    <property type="entry name" value="EmrE-like"/>
</dbReference>
<sequence>MGRCQVLAVEETSAGRGRSAIDHRVQALHLGVMPVENLRRRKFSVGAAATALTESRLVKKWLLLIAAIVTEVTATLSLRAALDYPAWYVVVAVGYVAAFTALSFVLRAGMGLGVAYGIWGATGVVLTAILATLLFGDPLTATMGLGIALVIGGVLCVELGSQAAATRESGDTA</sequence>
<dbReference type="GO" id="GO:0005886">
    <property type="term" value="C:plasma membrane"/>
    <property type="evidence" value="ECO:0007669"/>
    <property type="project" value="UniProtKB-SubCell"/>
</dbReference>
<evidence type="ECO:0000256" key="8">
    <source>
        <dbReference type="ARBA" id="ARBA00023251"/>
    </source>
</evidence>
<dbReference type="PANTHER" id="PTHR30561:SF1">
    <property type="entry name" value="MULTIDRUG TRANSPORTER EMRE"/>
    <property type="match status" value="1"/>
</dbReference>
<name>A0A652YLK0_NOCGL</name>
<dbReference type="InterPro" id="IPR000390">
    <property type="entry name" value="Small_drug/metabolite_transptr"/>
</dbReference>
<dbReference type="Gene3D" id="1.10.3730.20">
    <property type="match status" value="1"/>
</dbReference>
<gene>
    <name evidence="11" type="ORF">FNL38_107396</name>
</gene>
<evidence type="ECO:0000256" key="2">
    <source>
        <dbReference type="ARBA" id="ARBA00007822"/>
    </source>
</evidence>
<dbReference type="AlphaFoldDB" id="A0A652YLK0"/>
<evidence type="ECO:0000256" key="9">
    <source>
        <dbReference type="RuleBase" id="RU003942"/>
    </source>
</evidence>
<dbReference type="InterPro" id="IPR045324">
    <property type="entry name" value="Small_multidrug_res"/>
</dbReference>
<keyword evidence="7 10" id="KW-0472">Membrane</keyword>
<feature type="transmembrane region" description="Helical" evidence="10">
    <location>
        <begin position="113"/>
        <end position="135"/>
    </location>
</feature>
<keyword evidence="8" id="KW-0046">Antibiotic resistance</keyword>
<feature type="transmembrane region" description="Helical" evidence="10">
    <location>
        <begin position="86"/>
        <end position="106"/>
    </location>
</feature>
<dbReference type="GO" id="GO:0046677">
    <property type="term" value="P:response to antibiotic"/>
    <property type="evidence" value="ECO:0007669"/>
    <property type="project" value="UniProtKB-KW"/>
</dbReference>
<organism evidence="11">
    <name type="scientific">Nocardia globerula</name>
    <dbReference type="NCBI Taxonomy" id="1818"/>
    <lineage>
        <taxon>Bacteria</taxon>
        <taxon>Bacillati</taxon>
        <taxon>Actinomycetota</taxon>
        <taxon>Actinomycetes</taxon>
        <taxon>Mycobacteriales</taxon>
        <taxon>Nocardiaceae</taxon>
        <taxon>Nocardia</taxon>
    </lineage>
</organism>
<keyword evidence="5 9" id="KW-0812">Transmembrane</keyword>
<comment type="subcellular location">
    <subcellularLocation>
        <location evidence="1 9">Cell membrane</location>
        <topology evidence="1 9">Multi-pass membrane protein</topology>
    </subcellularLocation>
</comment>
<dbReference type="GO" id="GO:0022857">
    <property type="term" value="F:transmembrane transporter activity"/>
    <property type="evidence" value="ECO:0007669"/>
    <property type="project" value="InterPro"/>
</dbReference>
<proteinExistence type="inferred from homology"/>
<dbReference type="SUPFAM" id="SSF103481">
    <property type="entry name" value="Multidrug resistance efflux transporter EmrE"/>
    <property type="match status" value="1"/>
</dbReference>
<evidence type="ECO:0000256" key="7">
    <source>
        <dbReference type="ARBA" id="ARBA00023136"/>
    </source>
</evidence>
<evidence type="ECO:0000256" key="6">
    <source>
        <dbReference type="ARBA" id="ARBA00022989"/>
    </source>
</evidence>
<feature type="transmembrane region" description="Helical" evidence="10">
    <location>
        <begin position="141"/>
        <end position="160"/>
    </location>
</feature>
<reference evidence="11" key="1">
    <citation type="submission" date="2019-07" db="EMBL/GenBank/DDBJ databases">
        <title>Genomic Encyclopedia of Type Strains, Phase IV (KMG-IV): sequencing the most valuable type-strain genomes for metagenomic binning, comparative biology and taxonomic classification.</title>
        <authorList>
            <person name="Goeker M."/>
        </authorList>
    </citation>
    <scope>NUCLEOTIDE SEQUENCE</scope>
    <source>
        <strain evidence="11">DSM 44596</strain>
    </source>
</reference>
<evidence type="ECO:0000313" key="11">
    <source>
        <dbReference type="EMBL" id="TYQ01973.1"/>
    </source>
</evidence>
<accession>A0A652YLK0</accession>
<comment type="caution">
    <text evidence="11">The sequence shown here is derived from an EMBL/GenBank/DDBJ whole genome shotgun (WGS) entry which is preliminary data.</text>
</comment>